<dbReference type="Proteomes" id="UP000664545">
    <property type="component" value="Unassembled WGS sequence"/>
</dbReference>
<evidence type="ECO:0000313" key="5">
    <source>
        <dbReference type="EMBL" id="MBN7774438.1"/>
    </source>
</evidence>
<accession>A0A939DBY2</accession>
<keyword evidence="6" id="KW-1185">Reference proteome</keyword>
<dbReference type="Pfam" id="PF00936">
    <property type="entry name" value="BMC"/>
    <property type="match status" value="1"/>
</dbReference>
<reference evidence="5" key="1">
    <citation type="submission" date="2021-02" db="EMBL/GenBank/DDBJ databases">
        <title>Abyssanaerobacter marinus gen.nov., sp., nov, anaerobic bacterium isolated from the Onnuri vent field of Indian Ocean and suggestion of Mogibacteriaceae fam. nov., and proposal of reclassification of ambiguous this family's genus member.</title>
        <authorList>
            <person name="Kim Y.J."/>
            <person name="Yang J.-A."/>
        </authorList>
    </citation>
    <scope>NUCLEOTIDE SEQUENCE</scope>
    <source>
        <strain evidence="5">DSM 2634</strain>
    </source>
</reference>
<sequence>MANYEAIGLIETFGLVFVLEAADAMCKAADVELIGYENVASGYISVLVRGDVGACKTAVAAGVKAVEEMEDGNLYSSVVIARPHQDLEKIIARYALDKLLA</sequence>
<evidence type="ECO:0000256" key="2">
    <source>
        <dbReference type="ARBA" id="ARBA00024446"/>
    </source>
</evidence>
<dbReference type="EMBL" id="JAFJZZ010000009">
    <property type="protein sequence ID" value="MBN7774438.1"/>
    <property type="molecule type" value="Genomic_DNA"/>
</dbReference>
<feature type="domain" description="BMC" evidence="4">
    <location>
        <begin position="6"/>
        <end position="92"/>
    </location>
</feature>
<evidence type="ECO:0000256" key="1">
    <source>
        <dbReference type="ARBA" id="ARBA00024322"/>
    </source>
</evidence>
<keyword evidence="2" id="KW-1283">Bacterial microcompartment</keyword>
<protein>
    <submittedName>
        <fullName evidence="5">BMC domain-containing protein</fullName>
    </submittedName>
</protein>
<dbReference type="GO" id="GO:0031469">
    <property type="term" value="C:bacterial microcompartment"/>
    <property type="evidence" value="ECO:0007669"/>
    <property type="project" value="UniProtKB-SubCell"/>
</dbReference>
<comment type="caution">
    <text evidence="5">The sequence shown here is derived from an EMBL/GenBank/DDBJ whole genome shotgun (WGS) entry which is preliminary data.</text>
</comment>
<dbReference type="Gene3D" id="3.30.70.1710">
    <property type="match status" value="1"/>
</dbReference>
<dbReference type="InterPro" id="IPR037233">
    <property type="entry name" value="CcmK-like_sf"/>
</dbReference>
<dbReference type="SMART" id="SM00877">
    <property type="entry name" value="BMC"/>
    <property type="match status" value="1"/>
</dbReference>
<dbReference type="PANTHER" id="PTHR33941:SF11">
    <property type="entry name" value="BACTERIAL MICROCOMPARTMENT SHELL PROTEIN PDUJ"/>
    <property type="match status" value="1"/>
</dbReference>
<dbReference type="CDD" id="cd07045">
    <property type="entry name" value="BMC_CcmK_like"/>
    <property type="match status" value="1"/>
</dbReference>
<dbReference type="InterPro" id="IPR000249">
    <property type="entry name" value="BMC_dom"/>
</dbReference>
<dbReference type="AlphaFoldDB" id="A0A939DBY2"/>
<dbReference type="PROSITE" id="PS51930">
    <property type="entry name" value="BMC_2"/>
    <property type="match status" value="1"/>
</dbReference>
<dbReference type="InterPro" id="IPR044872">
    <property type="entry name" value="CcmK/CsoS1_BMC"/>
</dbReference>
<comment type="similarity">
    <text evidence="3">Belongs to the bacterial microcompartments protein family.</text>
</comment>
<evidence type="ECO:0000256" key="3">
    <source>
        <dbReference type="PROSITE-ProRule" id="PRU01278"/>
    </source>
</evidence>
<proteinExistence type="inferred from homology"/>
<evidence type="ECO:0000259" key="4">
    <source>
        <dbReference type="PROSITE" id="PS51930"/>
    </source>
</evidence>
<gene>
    <name evidence="5" type="ORF">JYB65_13810</name>
</gene>
<evidence type="ECO:0000313" key="6">
    <source>
        <dbReference type="Proteomes" id="UP000664545"/>
    </source>
</evidence>
<dbReference type="SUPFAM" id="SSF143414">
    <property type="entry name" value="CcmK-like"/>
    <property type="match status" value="1"/>
</dbReference>
<comment type="subcellular location">
    <subcellularLocation>
        <location evidence="1">Bacterial microcompartment</location>
    </subcellularLocation>
</comment>
<name>A0A939DBY2_CLOAM</name>
<organism evidence="5 6">
    <name type="scientific">Clostridium aminobutyricum</name>
    <dbReference type="NCBI Taxonomy" id="33953"/>
    <lineage>
        <taxon>Bacteria</taxon>
        <taxon>Bacillati</taxon>
        <taxon>Bacillota</taxon>
        <taxon>Clostridia</taxon>
        <taxon>Eubacteriales</taxon>
        <taxon>Clostridiaceae</taxon>
        <taxon>Clostridium</taxon>
    </lineage>
</organism>
<dbReference type="RefSeq" id="WP_206583278.1">
    <property type="nucleotide sequence ID" value="NZ_JAFJZZ010000009.1"/>
</dbReference>
<dbReference type="InterPro" id="IPR050575">
    <property type="entry name" value="BMC_shell"/>
</dbReference>
<dbReference type="PANTHER" id="PTHR33941">
    <property type="entry name" value="PROPANEDIOL UTILIZATION PROTEIN PDUA"/>
    <property type="match status" value="1"/>
</dbReference>